<keyword evidence="3" id="KW-0238">DNA-binding</keyword>
<dbReference type="CDD" id="cd08414">
    <property type="entry name" value="PBP2_LTTR_aromatics_like"/>
    <property type="match status" value="1"/>
</dbReference>
<evidence type="ECO:0000256" key="3">
    <source>
        <dbReference type="ARBA" id="ARBA00023125"/>
    </source>
</evidence>
<dbReference type="Gene3D" id="3.40.190.10">
    <property type="entry name" value="Periplasmic binding protein-like II"/>
    <property type="match status" value="2"/>
</dbReference>
<comment type="caution">
    <text evidence="7">The sequence shown here is derived from an EMBL/GenBank/DDBJ whole genome shotgun (WGS) entry which is preliminary data.</text>
</comment>
<sequence>METRRLEMYVSLVDAQSFRTAAEQLFISQPALSQQIIRLESDLGIQLLDRSTRPFTVTAAGREFYLRCRSVLEQVHGLEGLLNELQAGELGRVRVALTRALVYGHLPAVIKEFRDASPRVDLPITYSTTVQILEELEGGRQDVAVLYTRHTDKGFACVELYAEPYLLALPADHPLAERTEVAVADLRHEQIITIPRHAAPEVHDALVVACMKAGFSPRGPVAAGSYLDHIGMVAAGAGVSFLPRSLAATRLPNVVYRPIVEPRLTATAYLVWHPDRATPEVQRFLDVVVAAYQREADAERPWMPAYQDALAVEGRHSHRDGDDPWLPSPDAPASTTVPFRSREENSA</sequence>
<gene>
    <name evidence="7" type="ORF">G3T38_07015</name>
</gene>
<evidence type="ECO:0000256" key="2">
    <source>
        <dbReference type="ARBA" id="ARBA00023015"/>
    </source>
</evidence>
<organism evidence="7 8">
    <name type="scientific">Nocardioides zeae</name>
    <dbReference type="NCBI Taxonomy" id="1457234"/>
    <lineage>
        <taxon>Bacteria</taxon>
        <taxon>Bacillati</taxon>
        <taxon>Actinomycetota</taxon>
        <taxon>Actinomycetes</taxon>
        <taxon>Propionibacteriales</taxon>
        <taxon>Nocardioidaceae</taxon>
        <taxon>Nocardioides</taxon>
    </lineage>
</organism>
<dbReference type="GO" id="GO:0003700">
    <property type="term" value="F:DNA-binding transcription factor activity"/>
    <property type="evidence" value="ECO:0007669"/>
    <property type="project" value="InterPro"/>
</dbReference>
<keyword evidence="8" id="KW-1185">Reference proteome</keyword>
<feature type="compositionally biased region" description="Basic and acidic residues" evidence="5">
    <location>
        <begin position="313"/>
        <end position="322"/>
    </location>
</feature>
<dbReference type="Pfam" id="PF00126">
    <property type="entry name" value="HTH_1"/>
    <property type="match status" value="1"/>
</dbReference>
<evidence type="ECO:0000259" key="6">
    <source>
        <dbReference type="PROSITE" id="PS50931"/>
    </source>
</evidence>
<dbReference type="SUPFAM" id="SSF53850">
    <property type="entry name" value="Periplasmic binding protein-like II"/>
    <property type="match status" value="1"/>
</dbReference>
<evidence type="ECO:0000313" key="8">
    <source>
        <dbReference type="Proteomes" id="UP000468687"/>
    </source>
</evidence>
<dbReference type="GO" id="GO:0003677">
    <property type="term" value="F:DNA binding"/>
    <property type="evidence" value="ECO:0007669"/>
    <property type="project" value="UniProtKB-KW"/>
</dbReference>
<keyword evidence="4" id="KW-0804">Transcription</keyword>
<dbReference type="PANTHER" id="PTHR30346:SF17">
    <property type="entry name" value="LYSR FAMILY TRANSCRIPTIONAL REGULATOR"/>
    <property type="match status" value="1"/>
</dbReference>
<feature type="domain" description="HTH lysR-type" evidence="6">
    <location>
        <begin position="1"/>
        <end position="58"/>
    </location>
</feature>
<feature type="region of interest" description="Disordered" evidence="5">
    <location>
        <begin position="313"/>
        <end position="347"/>
    </location>
</feature>
<dbReference type="EMBL" id="JAAGXA010000004">
    <property type="protein sequence ID" value="NEN78024.1"/>
    <property type="molecule type" value="Genomic_DNA"/>
</dbReference>
<dbReference type="Gene3D" id="1.10.10.10">
    <property type="entry name" value="Winged helix-like DNA-binding domain superfamily/Winged helix DNA-binding domain"/>
    <property type="match status" value="1"/>
</dbReference>
<dbReference type="GO" id="GO:0032993">
    <property type="term" value="C:protein-DNA complex"/>
    <property type="evidence" value="ECO:0007669"/>
    <property type="project" value="TreeGrafter"/>
</dbReference>
<dbReference type="Pfam" id="PF03466">
    <property type="entry name" value="LysR_substrate"/>
    <property type="match status" value="1"/>
</dbReference>
<dbReference type="Proteomes" id="UP000468687">
    <property type="component" value="Unassembled WGS sequence"/>
</dbReference>
<dbReference type="InterPro" id="IPR036388">
    <property type="entry name" value="WH-like_DNA-bd_sf"/>
</dbReference>
<protein>
    <submittedName>
        <fullName evidence="7">LysR family transcriptional regulator</fullName>
    </submittedName>
</protein>
<dbReference type="InterPro" id="IPR005119">
    <property type="entry name" value="LysR_subst-bd"/>
</dbReference>
<dbReference type="PRINTS" id="PR00039">
    <property type="entry name" value="HTHLYSR"/>
</dbReference>
<comment type="similarity">
    <text evidence="1">Belongs to the LysR transcriptional regulatory family.</text>
</comment>
<evidence type="ECO:0000256" key="4">
    <source>
        <dbReference type="ARBA" id="ARBA00023163"/>
    </source>
</evidence>
<name>A0A6P0HIE4_9ACTN</name>
<accession>A0A6P0HIE4</accession>
<evidence type="ECO:0000256" key="1">
    <source>
        <dbReference type="ARBA" id="ARBA00009437"/>
    </source>
</evidence>
<evidence type="ECO:0000256" key="5">
    <source>
        <dbReference type="SAM" id="MobiDB-lite"/>
    </source>
</evidence>
<dbReference type="InterPro" id="IPR000847">
    <property type="entry name" value="LysR_HTH_N"/>
</dbReference>
<dbReference type="InterPro" id="IPR036390">
    <property type="entry name" value="WH_DNA-bd_sf"/>
</dbReference>
<dbReference type="AlphaFoldDB" id="A0A6P0HIE4"/>
<reference evidence="7 8" key="1">
    <citation type="journal article" date="2014" name="Int. J. Syst. Evol. Microbiol.">
        <title>Nocardioides zeae sp. nov., isolated from the stem of Zea mays.</title>
        <authorList>
            <person name="Glaeser S.P."/>
            <person name="McInroy J.A."/>
            <person name="Busse H.J."/>
            <person name="Kampfer P."/>
        </authorList>
    </citation>
    <scope>NUCLEOTIDE SEQUENCE [LARGE SCALE GENOMIC DNA]</scope>
    <source>
        <strain evidence="7 8">JCM 30728</strain>
    </source>
</reference>
<dbReference type="FunFam" id="1.10.10.10:FF:000001">
    <property type="entry name" value="LysR family transcriptional regulator"/>
    <property type="match status" value="1"/>
</dbReference>
<dbReference type="SUPFAM" id="SSF46785">
    <property type="entry name" value="Winged helix' DNA-binding domain"/>
    <property type="match status" value="1"/>
</dbReference>
<dbReference type="PANTHER" id="PTHR30346">
    <property type="entry name" value="TRANSCRIPTIONAL DUAL REGULATOR HCAR-RELATED"/>
    <property type="match status" value="1"/>
</dbReference>
<dbReference type="RefSeq" id="WP_163771397.1">
    <property type="nucleotide sequence ID" value="NZ_JAAGXA010000004.1"/>
</dbReference>
<dbReference type="PROSITE" id="PS50931">
    <property type="entry name" value="HTH_LYSR"/>
    <property type="match status" value="1"/>
</dbReference>
<keyword evidence="2" id="KW-0805">Transcription regulation</keyword>
<evidence type="ECO:0000313" key="7">
    <source>
        <dbReference type="EMBL" id="NEN78024.1"/>
    </source>
</evidence>
<proteinExistence type="inferred from homology"/>